<sequence length="98" mass="12352">MASLKQRSRYEPQNSLGFLFFFFLTQYLANLHPCTQFKRCKFIISSRYHLKHVLHCNLDLLRRIIDERRELRFCFRWRRRSKKFIIDKTSWSRHCRYF</sequence>
<organism evidence="1">
    <name type="scientific">Rhizophora mucronata</name>
    <name type="common">Asiatic mangrove</name>
    <dbReference type="NCBI Taxonomy" id="61149"/>
    <lineage>
        <taxon>Eukaryota</taxon>
        <taxon>Viridiplantae</taxon>
        <taxon>Streptophyta</taxon>
        <taxon>Embryophyta</taxon>
        <taxon>Tracheophyta</taxon>
        <taxon>Spermatophyta</taxon>
        <taxon>Magnoliopsida</taxon>
        <taxon>eudicotyledons</taxon>
        <taxon>Gunneridae</taxon>
        <taxon>Pentapetalae</taxon>
        <taxon>rosids</taxon>
        <taxon>fabids</taxon>
        <taxon>Malpighiales</taxon>
        <taxon>Rhizophoraceae</taxon>
        <taxon>Rhizophora</taxon>
    </lineage>
</organism>
<protein>
    <submittedName>
        <fullName evidence="1">Uncharacterized protein</fullName>
    </submittedName>
</protein>
<reference evidence="1" key="1">
    <citation type="submission" date="2018-02" db="EMBL/GenBank/DDBJ databases">
        <title>Rhizophora mucronata_Transcriptome.</title>
        <authorList>
            <person name="Meera S.P."/>
            <person name="Sreeshan A."/>
            <person name="Augustine A."/>
        </authorList>
    </citation>
    <scope>NUCLEOTIDE SEQUENCE</scope>
    <source>
        <tissue evidence="1">Leaf</tissue>
    </source>
</reference>
<dbReference type="EMBL" id="GGEC01015129">
    <property type="protein sequence ID" value="MBW95612.1"/>
    <property type="molecule type" value="Transcribed_RNA"/>
</dbReference>
<proteinExistence type="predicted"/>
<dbReference type="AlphaFoldDB" id="A0A2P2JQ61"/>
<evidence type="ECO:0000313" key="1">
    <source>
        <dbReference type="EMBL" id="MBW95612.1"/>
    </source>
</evidence>
<accession>A0A2P2JQ61</accession>
<name>A0A2P2JQ61_RHIMU</name>